<keyword evidence="1" id="KW-0472">Membrane</keyword>
<feature type="chain" id="PRO_5045270071" evidence="2">
    <location>
        <begin position="22"/>
        <end position="367"/>
    </location>
</feature>
<dbReference type="Proteomes" id="UP000321323">
    <property type="component" value="Chromosome"/>
</dbReference>
<dbReference type="InterPro" id="IPR029787">
    <property type="entry name" value="Nucleotide_cyclase"/>
</dbReference>
<dbReference type="EC" id="2.7.7.65" evidence="6"/>
<feature type="signal peptide" evidence="2">
    <location>
        <begin position="1"/>
        <end position="21"/>
    </location>
</feature>
<dbReference type="SMART" id="SM00086">
    <property type="entry name" value="PAC"/>
    <property type="match status" value="1"/>
</dbReference>
<dbReference type="InterPro" id="IPR000014">
    <property type="entry name" value="PAS"/>
</dbReference>
<name>A0ABZ1UDS8_9BURK</name>
<dbReference type="GO" id="GO:0052621">
    <property type="term" value="F:diguanylate cyclase activity"/>
    <property type="evidence" value="ECO:0007669"/>
    <property type="project" value="UniProtKB-EC"/>
</dbReference>
<sequence length="367" mass="39534">MTCLRSRLAWLLMGSAGAALAAASHAEQGGWDRPFAALAIAPFAAAALGWLAWRRAAAPLRRRVAKAEREAARLRLAASVFDASAEGILLVSPTGQILALNEAFGRMTGYRREELIGRNPRMLQSGRHDVAFYAAMWASLRTEGQWRGQLWDRRRDGSLFAALVTISAVHGADGALSHYVALFSDITEMRRRQDEVERLAFLDPLTGLANRRLLAERLSVAIRDAAATGRCAAVCMVDLDGFKAVNDAHGHAAGDAVLVASAQRLQGAVRSRDTVVRTGGDEFVIVLTALVDEAEALEVAQRVRAALTEPVALLSGCVTVGASLGLACYPRDGADVERLLRLSDDAMYRAKGQDRDRDRIVMAPAPP</sequence>
<dbReference type="InterPro" id="IPR000700">
    <property type="entry name" value="PAS-assoc_C"/>
</dbReference>
<evidence type="ECO:0000259" key="4">
    <source>
        <dbReference type="PROSITE" id="PS50113"/>
    </source>
</evidence>
<dbReference type="CDD" id="cd00130">
    <property type="entry name" value="PAS"/>
    <property type="match status" value="1"/>
</dbReference>
<dbReference type="InterPro" id="IPR052163">
    <property type="entry name" value="DGC-Regulatory_Protein"/>
</dbReference>
<keyword evidence="6" id="KW-0548">Nucleotidyltransferase</keyword>
<dbReference type="Pfam" id="PF13426">
    <property type="entry name" value="PAS_9"/>
    <property type="match status" value="1"/>
</dbReference>
<feature type="domain" description="PAS" evidence="3">
    <location>
        <begin position="73"/>
        <end position="119"/>
    </location>
</feature>
<reference evidence="6 7" key="1">
    <citation type="journal article" date="2019" name="Int. J. Syst. Evol. Microbiol.">
        <title>The Draft Whole-Genome Sequence of the Antibiotic Producer Empedobacter haloabium ATCC 31962 Provides Indications for Its Taxonomic Reclassification.</title>
        <authorList>
            <person name="Miess H."/>
            <person name="Arlt P."/>
            <person name="Apel A.K."/>
            <person name="Weber T."/>
            <person name="Nieselt K."/>
            <person name="Hanssen F."/>
            <person name="Czemmel S."/>
            <person name="Nahnsen S."/>
            <person name="Gross H."/>
        </authorList>
    </citation>
    <scope>NUCLEOTIDE SEQUENCE [LARGE SCALE GENOMIC DNA]</scope>
    <source>
        <strain evidence="6 7">ATCC 31962</strain>
    </source>
</reference>
<keyword evidence="2" id="KW-0732">Signal</keyword>
<dbReference type="SUPFAM" id="SSF55785">
    <property type="entry name" value="PYP-like sensor domain (PAS domain)"/>
    <property type="match status" value="1"/>
</dbReference>
<feature type="transmembrane region" description="Helical" evidence="1">
    <location>
        <begin position="36"/>
        <end position="53"/>
    </location>
</feature>
<dbReference type="SMART" id="SM00267">
    <property type="entry name" value="GGDEF"/>
    <property type="match status" value="1"/>
</dbReference>
<dbReference type="InterPro" id="IPR035965">
    <property type="entry name" value="PAS-like_dom_sf"/>
</dbReference>
<dbReference type="NCBIfam" id="TIGR00229">
    <property type="entry name" value="sensory_box"/>
    <property type="match status" value="1"/>
</dbReference>
<dbReference type="PROSITE" id="PS50887">
    <property type="entry name" value="GGDEF"/>
    <property type="match status" value="1"/>
</dbReference>
<keyword evidence="7" id="KW-1185">Reference proteome</keyword>
<dbReference type="InterPro" id="IPR000160">
    <property type="entry name" value="GGDEF_dom"/>
</dbReference>
<evidence type="ECO:0000313" key="7">
    <source>
        <dbReference type="Proteomes" id="UP000321323"/>
    </source>
</evidence>
<evidence type="ECO:0000256" key="2">
    <source>
        <dbReference type="SAM" id="SignalP"/>
    </source>
</evidence>
<evidence type="ECO:0000259" key="3">
    <source>
        <dbReference type="PROSITE" id="PS50112"/>
    </source>
</evidence>
<gene>
    <name evidence="6" type="ORF">E7V67_014865</name>
</gene>
<dbReference type="EMBL" id="CP136508">
    <property type="protein sequence ID" value="WUR11001.1"/>
    <property type="molecule type" value="Genomic_DNA"/>
</dbReference>
<dbReference type="PROSITE" id="PS50113">
    <property type="entry name" value="PAC"/>
    <property type="match status" value="1"/>
</dbReference>
<feature type="domain" description="GGDEF" evidence="5">
    <location>
        <begin position="230"/>
        <end position="365"/>
    </location>
</feature>
<keyword evidence="1" id="KW-0812">Transmembrane</keyword>
<dbReference type="SUPFAM" id="SSF55073">
    <property type="entry name" value="Nucleotide cyclase"/>
    <property type="match status" value="1"/>
</dbReference>
<dbReference type="CDD" id="cd01949">
    <property type="entry name" value="GGDEF"/>
    <property type="match status" value="1"/>
</dbReference>
<dbReference type="SMART" id="SM00091">
    <property type="entry name" value="PAS"/>
    <property type="match status" value="1"/>
</dbReference>
<dbReference type="PANTHER" id="PTHR46663">
    <property type="entry name" value="DIGUANYLATE CYCLASE DGCT-RELATED"/>
    <property type="match status" value="1"/>
</dbReference>
<feature type="domain" description="PAC" evidence="4">
    <location>
        <begin position="144"/>
        <end position="198"/>
    </location>
</feature>
<keyword evidence="6" id="KW-0808">Transferase</keyword>
<evidence type="ECO:0000313" key="6">
    <source>
        <dbReference type="EMBL" id="WUR11001.1"/>
    </source>
</evidence>
<organism evidence="6 7">
    <name type="scientific">[Empedobacter] haloabium</name>
    <dbReference type="NCBI Taxonomy" id="592317"/>
    <lineage>
        <taxon>Bacteria</taxon>
        <taxon>Pseudomonadati</taxon>
        <taxon>Pseudomonadota</taxon>
        <taxon>Betaproteobacteria</taxon>
        <taxon>Burkholderiales</taxon>
        <taxon>Oxalobacteraceae</taxon>
        <taxon>Telluria group</taxon>
        <taxon>Telluria group incertae sedis</taxon>
    </lineage>
</organism>
<dbReference type="Gene3D" id="3.30.70.270">
    <property type="match status" value="1"/>
</dbReference>
<dbReference type="InterPro" id="IPR001610">
    <property type="entry name" value="PAC"/>
</dbReference>
<dbReference type="NCBIfam" id="TIGR00254">
    <property type="entry name" value="GGDEF"/>
    <property type="match status" value="1"/>
</dbReference>
<dbReference type="InterPro" id="IPR043128">
    <property type="entry name" value="Rev_trsase/Diguanyl_cyclase"/>
</dbReference>
<proteinExistence type="predicted"/>
<dbReference type="Gene3D" id="3.30.450.20">
    <property type="entry name" value="PAS domain"/>
    <property type="match status" value="1"/>
</dbReference>
<dbReference type="Pfam" id="PF00990">
    <property type="entry name" value="GGDEF"/>
    <property type="match status" value="1"/>
</dbReference>
<dbReference type="PROSITE" id="PS50112">
    <property type="entry name" value="PAS"/>
    <property type="match status" value="1"/>
</dbReference>
<protein>
    <submittedName>
        <fullName evidence="6">Sensor domain-containing diguanylate cyclase</fullName>
        <ecNumber evidence="6">2.7.7.65</ecNumber>
    </submittedName>
</protein>
<dbReference type="PANTHER" id="PTHR46663:SF3">
    <property type="entry name" value="SLL0267 PROTEIN"/>
    <property type="match status" value="1"/>
</dbReference>
<keyword evidence="1" id="KW-1133">Transmembrane helix</keyword>
<evidence type="ECO:0000256" key="1">
    <source>
        <dbReference type="SAM" id="Phobius"/>
    </source>
</evidence>
<accession>A0ABZ1UDS8</accession>
<evidence type="ECO:0000259" key="5">
    <source>
        <dbReference type="PROSITE" id="PS50887"/>
    </source>
</evidence>